<dbReference type="AlphaFoldDB" id="A0AAP2GTU3"/>
<organism evidence="1 2">
    <name type="scientific">Dawidia cretensis</name>
    <dbReference type="NCBI Taxonomy" id="2782350"/>
    <lineage>
        <taxon>Bacteria</taxon>
        <taxon>Pseudomonadati</taxon>
        <taxon>Bacteroidota</taxon>
        <taxon>Cytophagia</taxon>
        <taxon>Cytophagales</taxon>
        <taxon>Chryseotaleaceae</taxon>
        <taxon>Dawidia</taxon>
    </lineage>
</organism>
<dbReference type="Proteomes" id="UP001319080">
    <property type="component" value="Unassembled WGS sequence"/>
</dbReference>
<proteinExistence type="predicted"/>
<keyword evidence="2" id="KW-1185">Reference proteome</keyword>
<dbReference type="EMBL" id="JAHESE010000004">
    <property type="protein sequence ID" value="MBT1707910.1"/>
    <property type="molecule type" value="Genomic_DNA"/>
</dbReference>
<reference evidence="1 2" key="1">
    <citation type="submission" date="2021-05" db="EMBL/GenBank/DDBJ databases">
        <title>A Polyphasic approach of four new species of the genus Ohtaekwangia: Ohtaekwangia histidinii sp. nov., Ohtaekwangia cretensis sp. nov., Ohtaekwangia indiensis sp. nov., Ohtaekwangia reichenbachii sp. nov. from diverse environment.</title>
        <authorList>
            <person name="Octaviana S."/>
        </authorList>
    </citation>
    <scope>NUCLEOTIDE SEQUENCE [LARGE SCALE GENOMIC DNA]</scope>
    <source>
        <strain evidence="1 2">PWU5</strain>
    </source>
</reference>
<name>A0AAP2GTU3_9BACT</name>
<evidence type="ECO:0000313" key="2">
    <source>
        <dbReference type="Proteomes" id="UP001319080"/>
    </source>
</evidence>
<comment type="caution">
    <text evidence="1">The sequence shown here is derived from an EMBL/GenBank/DDBJ whole genome shotgun (WGS) entry which is preliminary data.</text>
</comment>
<protein>
    <submittedName>
        <fullName evidence="1">Uncharacterized protein</fullName>
    </submittedName>
</protein>
<gene>
    <name evidence="1" type="ORF">KK062_06745</name>
</gene>
<sequence>MSTTSYMIFVDSNNRRYAIKSDDCLTFATDPGDKKYQGYPVDSKDRIIKNETVSVLRTDVDPAGCVITEPTA</sequence>
<accession>A0AAP2GTU3</accession>
<dbReference type="RefSeq" id="WP_254083501.1">
    <property type="nucleotide sequence ID" value="NZ_JAHESE010000004.1"/>
</dbReference>
<evidence type="ECO:0000313" key="1">
    <source>
        <dbReference type="EMBL" id="MBT1707910.1"/>
    </source>
</evidence>